<organism evidence="1 2">
    <name type="scientific">Macrococcus brunensis</name>
    <dbReference type="NCBI Taxonomy" id="198483"/>
    <lineage>
        <taxon>Bacteria</taxon>
        <taxon>Bacillati</taxon>
        <taxon>Bacillota</taxon>
        <taxon>Bacilli</taxon>
        <taxon>Bacillales</taxon>
        <taxon>Staphylococcaceae</taxon>
        <taxon>Macrococcus</taxon>
    </lineage>
</organism>
<dbReference type="Pfam" id="PF06338">
    <property type="entry name" value="ComK"/>
    <property type="match status" value="1"/>
</dbReference>
<sequence>MFEKDKLKGGSVMQHYLSQQVVYIRRTNQTRGQTEIAYYNGEIEWVDVSPDFLLNQTLKMVNSSLTASRKSVKESLKFAQYTPVIIDASQNLVFFPLHPKDSYEMCYINNQHYLQAVDHAETMIYFTNGRSLTVKEKSAHVVKYYNRALQAADFYSKMKKRFL</sequence>
<accession>A0A4R6BAQ9</accession>
<name>A0A4R6BAQ9_9STAP</name>
<dbReference type="OrthoDB" id="2417337at2"/>
<dbReference type="AlphaFoldDB" id="A0A4R6BAQ9"/>
<keyword evidence="2" id="KW-1185">Reference proteome</keyword>
<dbReference type="GO" id="GO:0030420">
    <property type="term" value="P:establishment of competence for transformation"/>
    <property type="evidence" value="ECO:0007669"/>
    <property type="project" value="InterPro"/>
</dbReference>
<dbReference type="EMBL" id="SCWA01000027">
    <property type="protein sequence ID" value="TDL93384.1"/>
    <property type="molecule type" value="Genomic_DNA"/>
</dbReference>
<evidence type="ECO:0000313" key="1">
    <source>
        <dbReference type="EMBL" id="TDL93384.1"/>
    </source>
</evidence>
<protein>
    <recommendedName>
        <fullName evidence="3">ComK family protein</fullName>
    </recommendedName>
</protein>
<evidence type="ECO:0000313" key="2">
    <source>
        <dbReference type="Proteomes" id="UP000295310"/>
    </source>
</evidence>
<comment type="caution">
    <text evidence="1">The sequence shown here is derived from an EMBL/GenBank/DDBJ whole genome shotgun (WGS) entry which is preliminary data.</text>
</comment>
<reference evidence="1 2" key="1">
    <citation type="submission" date="2019-01" db="EMBL/GenBank/DDBJ databases">
        <title>Draft genome sequences of the type strains of six Macrococcus species.</title>
        <authorList>
            <person name="Mazhar S."/>
            <person name="Altermann E."/>
            <person name="Hill C."/>
            <person name="Mcauliffe O."/>
        </authorList>
    </citation>
    <scope>NUCLEOTIDE SEQUENCE [LARGE SCALE GENOMIC DNA]</scope>
    <source>
        <strain evidence="1 2">CCM4811</strain>
    </source>
</reference>
<proteinExistence type="predicted"/>
<dbReference type="Proteomes" id="UP000295310">
    <property type="component" value="Unassembled WGS sequence"/>
</dbReference>
<gene>
    <name evidence="1" type="ORF">ERX27_10675</name>
</gene>
<dbReference type="InterPro" id="IPR010461">
    <property type="entry name" value="ComK"/>
</dbReference>
<evidence type="ECO:0008006" key="3">
    <source>
        <dbReference type="Google" id="ProtNLM"/>
    </source>
</evidence>